<dbReference type="Pfam" id="PF01476">
    <property type="entry name" value="LysM"/>
    <property type="match status" value="2"/>
</dbReference>
<reference evidence="4 5" key="1">
    <citation type="submission" date="2017-05" db="EMBL/GenBank/DDBJ databases">
        <title>De novo genome assembly of Deniococcus indicus strain DR1.</title>
        <authorList>
            <person name="Chauhan D."/>
            <person name="Yennamalli R.M."/>
            <person name="Priyadarshini R."/>
        </authorList>
    </citation>
    <scope>NUCLEOTIDE SEQUENCE [LARGE SCALE GENOMIC DNA]</scope>
    <source>
        <strain evidence="4 5">DR1</strain>
    </source>
</reference>
<dbReference type="SUPFAM" id="SSF54106">
    <property type="entry name" value="LysM domain"/>
    <property type="match status" value="2"/>
</dbReference>
<dbReference type="EMBL" id="NHMK01000018">
    <property type="protein sequence ID" value="OWL95336.1"/>
    <property type="molecule type" value="Genomic_DNA"/>
</dbReference>
<evidence type="ECO:0000313" key="5">
    <source>
        <dbReference type="Proteomes" id="UP000197208"/>
    </source>
</evidence>
<dbReference type="GO" id="GO:0004222">
    <property type="term" value="F:metalloendopeptidase activity"/>
    <property type="evidence" value="ECO:0007669"/>
    <property type="project" value="TreeGrafter"/>
</dbReference>
<keyword evidence="1 2" id="KW-0732">Signal</keyword>
<name>A0A246BK61_9DEIO</name>
<dbReference type="InterPro" id="IPR016047">
    <property type="entry name" value="M23ase_b-sheet_dom"/>
</dbReference>
<dbReference type="PROSITE" id="PS51782">
    <property type="entry name" value="LYSM"/>
    <property type="match status" value="2"/>
</dbReference>
<dbReference type="InterPro" id="IPR036779">
    <property type="entry name" value="LysM_dom_sf"/>
</dbReference>
<accession>A0A246BK61</accession>
<dbReference type="CDD" id="cd00118">
    <property type="entry name" value="LysM"/>
    <property type="match status" value="2"/>
</dbReference>
<dbReference type="PANTHER" id="PTHR21666:SF289">
    <property type="entry name" value="L-ALA--D-GLU ENDOPEPTIDASE"/>
    <property type="match status" value="1"/>
</dbReference>
<dbReference type="SMART" id="SM00257">
    <property type="entry name" value="LysM"/>
    <property type="match status" value="2"/>
</dbReference>
<dbReference type="Gene3D" id="3.10.350.10">
    <property type="entry name" value="LysM domain"/>
    <property type="match status" value="2"/>
</dbReference>
<dbReference type="SUPFAM" id="SSF51261">
    <property type="entry name" value="Duplicated hybrid motif"/>
    <property type="match status" value="1"/>
</dbReference>
<organism evidence="4 5">
    <name type="scientific">Deinococcus indicus</name>
    <dbReference type="NCBI Taxonomy" id="223556"/>
    <lineage>
        <taxon>Bacteria</taxon>
        <taxon>Thermotogati</taxon>
        <taxon>Deinococcota</taxon>
        <taxon>Deinococci</taxon>
        <taxon>Deinococcales</taxon>
        <taxon>Deinococcaceae</taxon>
        <taxon>Deinococcus</taxon>
    </lineage>
</organism>
<sequence length="291" mass="30812">MLRGVNERQSFQRSLRGAALLLCLGVSAQAVTSYRVQPGDTLSGIAARAGVSAAQIRAVNARLRGTDQVQAGWVLTLPDRTLPARTHTVKSGENLSVIAARYGLSLNALLRANPAYQGGKAVWVGARLTIPARNAAPSPAPAASGTAARSAATVRAASSSGRSGGWLWPVAGYHGVSSGYGPRVLDGVREDHLGVDIVAPVGTPVRAARSGRVLESRPDFDRGWGWTVVLEHPDGWITRYAHLSANLVKKGELVVRGQPVGRVGNTGRSTGPHLHFGTYLRWDPRDPLSLY</sequence>
<dbReference type="InterPro" id="IPR050570">
    <property type="entry name" value="Cell_wall_metabolism_enzyme"/>
</dbReference>
<feature type="domain" description="LysM" evidence="3">
    <location>
        <begin position="85"/>
        <end position="130"/>
    </location>
</feature>
<dbReference type="AlphaFoldDB" id="A0A246BK61"/>
<dbReference type="InterPro" id="IPR018392">
    <property type="entry name" value="LysM"/>
</dbReference>
<dbReference type="Proteomes" id="UP000197208">
    <property type="component" value="Unassembled WGS sequence"/>
</dbReference>
<dbReference type="CDD" id="cd12797">
    <property type="entry name" value="M23_peptidase"/>
    <property type="match status" value="1"/>
</dbReference>
<dbReference type="Gene3D" id="2.70.70.10">
    <property type="entry name" value="Glucose Permease (Domain IIA)"/>
    <property type="match status" value="1"/>
</dbReference>
<dbReference type="OrthoDB" id="9814460at2"/>
<evidence type="ECO:0000256" key="2">
    <source>
        <dbReference type="SAM" id="SignalP"/>
    </source>
</evidence>
<protein>
    <submittedName>
        <fullName evidence="4">Peptidase M23</fullName>
    </submittedName>
</protein>
<gene>
    <name evidence="4" type="ORF">CBQ26_12695</name>
</gene>
<evidence type="ECO:0000313" key="4">
    <source>
        <dbReference type="EMBL" id="OWL95336.1"/>
    </source>
</evidence>
<comment type="caution">
    <text evidence="4">The sequence shown here is derived from an EMBL/GenBank/DDBJ whole genome shotgun (WGS) entry which is preliminary data.</text>
</comment>
<evidence type="ECO:0000259" key="3">
    <source>
        <dbReference type="PROSITE" id="PS51782"/>
    </source>
</evidence>
<feature type="domain" description="LysM" evidence="3">
    <location>
        <begin position="32"/>
        <end position="77"/>
    </location>
</feature>
<keyword evidence="5" id="KW-1185">Reference proteome</keyword>
<feature type="chain" id="PRO_5012309258" evidence="2">
    <location>
        <begin position="31"/>
        <end position="291"/>
    </location>
</feature>
<evidence type="ECO:0000256" key="1">
    <source>
        <dbReference type="ARBA" id="ARBA00022729"/>
    </source>
</evidence>
<dbReference type="PANTHER" id="PTHR21666">
    <property type="entry name" value="PEPTIDASE-RELATED"/>
    <property type="match status" value="1"/>
</dbReference>
<dbReference type="InterPro" id="IPR011055">
    <property type="entry name" value="Dup_hybrid_motif"/>
</dbReference>
<dbReference type="Pfam" id="PF01551">
    <property type="entry name" value="Peptidase_M23"/>
    <property type="match status" value="1"/>
</dbReference>
<proteinExistence type="predicted"/>
<feature type="signal peptide" evidence="2">
    <location>
        <begin position="1"/>
        <end position="30"/>
    </location>
</feature>